<name>A0A0G4EQU8_VITBC</name>
<gene>
    <name evidence="1" type="ORF">Vbra_20677</name>
</gene>
<proteinExistence type="predicted"/>
<dbReference type="VEuPathDB" id="CryptoDB:Vbra_20677"/>
<dbReference type="Proteomes" id="UP000041254">
    <property type="component" value="Unassembled WGS sequence"/>
</dbReference>
<dbReference type="AlphaFoldDB" id="A0A0G4EQU8"/>
<keyword evidence="2" id="KW-1185">Reference proteome</keyword>
<protein>
    <submittedName>
        <fullName evidence="1">Uncharacterized protein</fullName>
    </submittedName>
</protein>
<dbReference type="EMBL" id="CDMY01000285">
    <property type="protein sequence ID" value="CEL99625.1"/>
    <property type="molecule type" value="Genomic_DNA"/>
</dbReference>
<evidence type="ECO:0000313" key="2">
    <source>
        <dbReference type="Proteomes" id="UP000041254"/>
    </source>
</evidence>
<reference evidence="1 2" key="1">
    <citation type="submission" date="2014-11" db="EMBL/GenBank/DDBJ databases">
        <authorList>
            <person name="Zhu J."/>
            <person name="Qi W."/>
            <person name="Song R."/>
        </authorList>
    </citation>
    <scope>NUCLEOTIDE SEQUENCE [LARGE SCALE GENOMIC DNA]</scope>
</reference>
<accession>A0A0G4EQU8</accession>
<organism evidence="1 2">
    <name type="scientific">Vitrella brassicaformis (strain CCMP3155)</name>
    <dbReference type="NCBI Taxonomy" id="1169540"/>
    <lineage>
        <taxon>Eukaryota</taxon>
        <taxon>Sar</taxon>
        <taxon>Alveolata</taxon>
        <taxon>Colpodellida</taxon>
        <taxon>Vitrellaceae</taxon>
        <taxon>Vitrella</taxon>
    </lineage>
</organism>
<sequence>MQIPRSYARPRGVAEVDFHLYILLRKVAVTDEGWIGRLGSPMGGFRGGGRIEGKRAFGWDCMEGVLSLLLGRSCVFFLGSRRAAAL</sequence>
<dbReference type="InParanoid" id="A0A0G4EQU8"/>
<evidence type="ECO:0000313" key="1">
    <source>
        <dbReference type="EMBL" id="CEL99625.1"/>
    </source>
</evidence>